<dbReference type="InterPro" id="IPR051395">
    <property type="entry name" value="Cytochrome_c_Peroxidase/MauG"/>
</dbReference>
<comment type="caution">
    <text evidence="1">The sequence shown here is derived from an EMBL/GenBank/DDBJ whole genome shotgun (WGS) entry which is preliminary data.</text>
</comment>
<dbReference type="PROSITE" id="PS51257">
    <property type="entry name" value="PROKAR_LIPOPROTEIN"/>
    <property type="match status" value="1"/>
</dbReference>
<evidence type="ECO:0000313" key="2">
    <source>
        <dbReference type="Proteomes" id="UP001548189"/>
    </source>
</evidence>
<evidence type="ECO:0000313" key="1">
    <source>
        <dbReference type="EMBL" id="MET1255556.1"/>
    </source>
</evidence>
<dbReference type="InterPro" id="IPR047758">
    <property type="entry name" value="CytoC_perox"/>
</dbReference>
<sequence>MNKLSFRQIAFFCSGILLMSACSTQQQGPELTTGEKTQGAVGNVFQLEQGWTNDTQQLFYFTNQGSRILPYDWYLNLEQANTKVLFRDNKHMESLKYLPAKPSRWNPDGLAVGFVKDVDQSNQSWVGFNCAACHTGQIRYQNVEMRIDGGPTLADFETFNINLVKALEQTYQNKQKFNRFADAVLGKNTSNEKRESLKQDLAKQTKKLAQRNLVNHPDPDQPQYGYGRVDAIGAIFNQILSRFNDMPNNGRASDAPVSYPFLWGTHQSDVVQWPGFAPNGPMSVGALIRNGGEVLGVYGEVDIPEDKNKKSYASSLAIKNLGLLEQWVAELRSPQWPEKFLPAINHNLVPRGQELYQAHCVDCHSIIKREDEGKPYQSVLTPLSEVKTDPQELINMFATRPAGKFDGRKELVVAGPVINAQTSGLEPLVNAVVGSLLRHPLQTVAAAFEEFEGGVAGASAGDGIDIKNMSGDKLEQLIQRFVTARQLVEKEQKRQKTTAEPTEIMVYKARPLNGIWATAPYLHNGSVPNLYELLLKPEERTKKFYVGSRHFDPAKVGFITNNAPGTDNEFLFDTQLLGNSNEGHNYGADTMNEQDRLALVEYLKTL</sequence>
<organism evidence="1 2">
    <name type="scientific">Aliikangiella maris</name>
    <dbReference type="NCBI Taxonomy" id="3162458"/>
    <lineage>
        <taxon>Bacteria</taxon>
        <taxon>Pseudomonadati</taxon>
        <taxon>Pseudomonadota</taxon>
        <taxon>Gammaproteobacteria</taxon>
        <taxon>Oceanospirillales</taxon>
        <taxon>Pleioneaceae</taxon>
        <taxon>Aliikangiella</taxon>
    </lineage>
</organism>
<reference evidence="1 2" key="1">
    <citation type="submission" date="2024-06" db="EMBL/GenBank/DDBJ databases">
        <authorList>
            <person name="Li F."/>
        </authorList>
    </citation>
    <scope>NUCLEOTIDE SEQUENCE [LARGE SCALE GENOMIC DNA]</scope>
    <source>
        <strain evidence="1 2">GXAS 311</strain>
    </source>
</reference>
<dbReference type="SUPFAM" id="SSF46626">
    <property type="entry name" value="Cytochrome c"/>
    <property type="match status" value="1"/>
</dbReference>
<dbReference type="Proteomes" id="UP001548189">
    <property type="component" value="Unassembled WGS sequence"/>
</dbReference>
<dbReference type="Pfam" id="PF21419">
    <property type="entry name" value="RoxA-like_Cyt-c"/>
    <property type="match status" value="1"/>
</dbReference>
<dbReference type="InterPro" id="IPR036909">
    <property type="entry name" value="Cyt_c-like_dom_sf"/>
</dbReference>
<dbReference type="GO" id="GO:0004601">
    <property type="term" value="F:peroxidase activity"/>
    <property type="evidence" value="ECO:0007669"/>
    <property type="project" value="UniProtKB-KW"/>
</dbReference>
<keyword evidence="2" id="KW-1185">Reference proteome</keyword>
<dbReference type="NCBIfam" id="NF040606">
    <property type="entry name" value="CytoC_perox"/>
    <property type="match status" value="1"/>
</dbReference>
<dbReference type="PANTHER" id="PTHR30600:SF9">
    <property type="entry name" value="BLR7738 PROTEIN"/>
    <property type="match status" value="1"/>
</dbReference>
<keyword evidence="1" id="KW-0575">Peroxidase</keyword>
<gene>
    <name evidence="1" type="ORF">ABVT43_10490</name>
</gene>
<name>A0ABV2BUE9_9GAMM</name>
<accession>A0ABV2BUE9</accession>
<dbReference type="PROSITE" id="PS51007">
    <property type="entry name" value="CYTC"/>
    <property type="match status" value="2"/>
</dbReference>
<proteinExistence type="predicted"/>
<dbReference type="InterPro" id="IPR009056">
    <property type="entry name" value="Cyt_c-like_dom"/>
</dbReference>
<dbReference type="Gene3D" id="1.10.760.10">
    <property type="entry name" value="Cytochrome c-like domain"/>
    <property type="match status" value="1"/>
</dbReference>
<dbReference type="PANTHER" id="PTHR30600">
    <property type="entry name" value="CYTOCHROME C PEROXIDASE-RELATED"/>
    <property type="match status" value="1"/>
</dbReference>
<protein>
    <submittedName>
        <fullName evidence="1">Di-heme-cytochrome C peroxidase</fullName>
    </submittedName>
</protein>
<dbReference type="EMBL" id="JBEVCJ010000011">
    <property type="protein sequence ID" value="MET1255556.1"/>
    <property type="molecule type" value="Genomic_DNA"/>
</dbReference>
<keyword evidence="1" id="KW-0560">Oxidoreductase</keyword>